<dbReference type="SUPFAM" id="SSF51735">
    <property type="entry name" value="NAD(P)-binding Rossmann-fold domains"/>
    <property type="match status" value="1"/>
</dbReference>
<dbReference type="OrthoDB" id="1490291at2"/>
<dbReference type="InterPro" id="IPR050177">
    <property type="entry name" value="Lipid_A_modif_metabolic_enz"/>
</dbReference>
<dbReference type="PANTHER" id="PTHR43245">
    <property type="entry name" value="BIFUNCTIONAL POLYMYXIN RESISTANCE PROTEIN ARNA"/>
    <property type="match status" value="1"/>
</dbReference>
<reference evidence="2 3" key="1">
    <citation type="submission" date="2019-07" db="EMBL/GenBank/DDBJ databases">
        <title>Genomic Encyclopedia of Archaeal and Bacterial Type Strains, Phase II (KMG-II): from individual species to whole genera.</title>
        <authorList>
            <person name="Goeker M."/>
        </authorList>
    </citation>
    <scope>NUCLEOTIDE SEQUENCE [LARGE SCALE GENOMIC DNA]</scope>
    <source>
        <strain evidence="2 3">ATCC BAA-1854</strain>
    </source>
</reference>
<evidence type="ECO:0000313" key="3">
    <source>
        <dbReference type="Proteomes" id="UP000317010"/>
    </source>
</evidence>
<dbReference type="Proteomes" id="UP000317010">
    <property type="component" value="Unassembled WGS sequence"/>
</dbReference>
<proteinExistence type="predicted"/>
<gene>
    <name evidence="2" type="ORF">JN11_03190</name>
</gene>
<dbReference type="InterPro" id="IPR036291">
    <property type="entry name" value="NAD(P)-bd_dom_sf"/>
</dbReference>
<name>A0A562TWY8_9SPHI</name>
<dbReference type="EMBL" id="VLLI01000009">
    <property type="protein sequence ID" value="TWI98111.1"/>
    <property type="molecule type" value="Genomic_DNA"/>
</dbReference>
<evidence type="ECO:0000259" key="1">
    <source>
        <dbReference type="Pfam" id="PF01370"/>
    </source>
</evidence>
<sequence>MKERVLITGASGFVGYHLIQEALKDDLEVYVAVRKSSKIDHLKNLDIKYTYPDFDNIDALVTEFNEKKYDYIIHAAGITKARSVAEYNHINADYTNNIASAIVKNAHPVKKMVLISSLAAVGPLNTLEGIITEDTLANPVTAYGKSKLLAEENLKTFSSLNYSILRPTGVYGPRDRDIFIFFKQVAKGIEPYIGNMQQKFSFIYVTDVAKAAVLALYAKDNQKTYNLSDGQYYDRYELGKLIKETLNLKTVKFHLPVIFVKFIALLSEKYSSLRNEAAVLNIEKLNELMAVNWYCDIKQARSGIDFSPEHDLRAGVTKTLKWYKANKWL</sequence>
<accession>A0A562TWY8</accession>
<protein>
    <submittedName>
        <fullName evidence="2">Nucleoside-diphosphate-sugar epimerase</fullName>
    </submittedName>
</protein>
<dbReference type="Gene3D" id="3.40.50.720">
    <property type="entry name" value="NAD(P)-binding Rossmann-like Domain"/>
    <property type="match status" value="1"/>
</dbReference>
<organism evidence="2 3">
    <name type="scientific">Mucilaginibacter frigoritolerans</name>
    <dbReference type="NCBI Taxonomy" id="652788"/>
    <lineage>
        <taxon>Bacteria</taxon>
        <taxon>Pseudomonadati</taxon>
        <taxon>Bacteroidota</taxon>
        <taxon>Sphingobacteriia</taxon>
        <taxon>Sphingobacteriales</taxon>
        <taxon>Sphingobacteriaceae</taxon>
        <taxon>Mucilaginibacter</taxon>
    </lineage>
</organism>
<comment type="caution">
    <text evidence="2">The sequence shown here is derived from an EMBL/GenBank/DDBJ whole genome shotgun (WGS) entry which is preliminary data.</text>
</comment>
<dbReference type="Pfam" id="PF01370">
    <property type="entry name" value="Epimerase"/>
    <property type="match status" value="1"/>
</dbReference>
<keyword evidence="3" id="KW-1185">Reference proteome</keyword>
<dbReference type="PANTHER" id="PTHR43245:SF58">
    <property type="entry name" value="BLL5923 PROTEIN"/>
    <property type="match status" value="1"/>
</dbReference>
<evidence type="ECO:0000313" key="2">
    <source>
        <dbReference type="EMBL" id="TWI98111.1"/>
    </source>
</evidence>
<feature type="domain" description="NAD-dependent epimerase/dehydratase" evidence="1">
    <location>
        <begin position="5"/>
        <end position="227"/>
    </location>
</feature>
<dbReference type="RefSeq" id="WP_144914069.1">
    <property type="nucleotide sequence ID" value="NZ_VLLI01000009.1"/>
</dbReference>
<dbReference type="AlphaFoldDB" id="A0A562TWY8"/>
<dbReference type="InterPro" id="IPR001509">
    <property type="entry name" value="Epimerase_deHydtase"/>
</dbReference>